<proteinExistence type="predicted"/>
<keyword evidence="2" id="KW-0732">Signal</keyword>
<evidence type="ECO:0000256" key="2">
    <source>
        <dbReference type="SAM" id="SignalP"/>
    </source>
</evidence>
<dbReference type="PANTHER" id="PTHR34935">
    <property type="entry name" value="PROTEIN TIC110, CHLOROPLASTIC"/>
    <property type="match status" value="1"/>
</dbReference>
<feature type="compositionally biased region" description="Low complexity" evidence="1">
    <location>
        <begin position="41"/>
        <end position="52"/>
    </location>
</feature>
<evidence type="ECO:0000313" key="3">
    <source>
        <dbReference type="EMBL" id="KAL3822055.1"/>
    </source>
</evidence>
<keyword evidence="4" id="KW-1185">Reference proteome</keyword>
<sequence>MRFHPAAFALVLSSAFAFAPSAIRPHRGIFSTHGIERRSSFGLSGVPKSSSSFPPPPPSHPSSSVHRRPMASSTAATATTTSLSLASGGGPEALKDYIATLSNSPESRLTPASAGMARNPKLAKLAGVAALPLSYVVGAAMTPSRRLAVRAVGGVIAAMTAGGVGRSAVEEGVRRSCPAAIAGRLLELGVDGHNASDAIMRLMEDHGVDVEDFADMRTTVYAVYLAGMAKEPMAKTGELKELGGLRSALGLDNMQVGRAHAEAASAFYRDVTRFTSVDELDDVGHPDRVSLDKMLFLTERALRMGGETDEAFTFEFSRVARALGGLSIIEGLDRAKGVARPFYERALASARAKLGTGAVDSDMLARARATLGIDEVEAREMHIDAFAREVRVRLGLPEEEEEEDENDMNDFNENQNKRVDTDAEVKKKLEAMKAAEESKVSKDTSHIKFASGAYEALGALQAVLGLTDEDADYEISAATVDYWRQTALSTLEDAIARTKTPAKAWEVIQNRQRELYLKDSSMKEMMTSMIMQALGRPLEKVNGFARVNNAAATYSGLIDAIAAKETCKDVLKSAGWVEFEDFERACFDPYDRTSACGFLTNQDRHNMYQMFFIRSVKVDAEGGSGAKTISEESYRLLKELRGMLGLSEEEGVAQIRSYFGPELQNVLTMATEEILRGNTTDALLKNLKERVDRTINDFRLDEEMVQSYAGPLYGRAVDQIGSSAPGGIPSREEVDTLASLRALLGIAVEDTYVVHGKTFGAAYKRAIKEALGTTGVIREEFRGPLEELRSRLGMSDEAAEEIYMEAIGERMKPMVEYISNEIERLVLTSDQLAQKRGQDFGEDYFKDGQKASGKLGLGTDGNIMSDIMNLVDFYLENDIVQKKVIGTKKVEKRILTGDDEEGGEEKTIFEDEPVYESTYPITALGMGCIDEKVAELCYRQFVVSSFTDRSPSAPRYEASKFIFGGILGLTNEKMNEIGSNIGSMVYDNYITQSMSTKGALDQQDMMFLANIQGKLGISAEQGERMLLDTQKKILSEEANALFEYGAASPEQVKEFREKCNSMGLDLEADVGLTKSRLVSMFSMEITPGIDSGEITMESADLLAEIQESLGLSEEEGEEVVAGLIQERANGILADIIGCMLRGMDVVAVESMEKLVQYAAFVDGDLGLKVEESNANRAFNLFESKDWTGVDEETISKQKSLLKTAFGMSS</sequence>
<evidence type="ECO:0000313" key="4">
    <source>
        <dbReference type="Proteomes" id="UP001530377"/>
    </source>
</evidence>
<evidence type="ECO:0000256" key="1">
    <source>
        <dbReference type="SAM" id="MobiDB-lite"/>
    </source>
</evidence>
<organism evidence="3 4">
    <name type="scientific">Cyclostephanos tholiformis</name>
    <dbReference type="NCBI Taxonomy" id="382380"/>
    <lineage>
        <taxon>Eukaryota</taxon>
        <taxon>Sar</taxon>
        <taxon>Stramenopiles</taxon>
        <taxon>Ochrophyta</taxon>
        <taxon>Bacillariophyta</taxon>
        <taxon>Coscinodiscophyceae</taxon>
        <taxon>Thalassiosirophycidae</taxon>
        <taxon>Stephanodiscales</taxon>
        <taxon>Stephanodiscaceae</taxon>
        <taxon>Cyclostephanos</taxon>
    </lineage>
</organism>
<comment type="caution">
    <text evidence="3">The sequence shown here is derived from an EMBL/GenBank/DDBJ whole genome shotgun (WGS) entry which is preliminary data.</text>
</comment>
<dbReference type="InterPro" id="IPR031610">
    <property type="entry name" value="TIC110"/>
</dbReference>
<dbReference type="Proteomes" id="UP001530377">
    <property type="component" value="Unassembled WGS sequence"/>
</dbReference>
<protein>
    <submittedName>
        <fullName evidence="3">Uncharacterized protein</fullName>
    </submittedName>
</protein>
<dbReference type="PANTHER" id="PTHR34935:SF3">
    <property type="entry name" value="PROTEIN TIC110, CHLOROPLASTIC"/>
    <property type="match status" value="1"/>
</dbReference>
<feature type="region of interest" description="Disordered" evidence="1">
    <location>
        <begin position="41"/>
        <end position="87"/>
    </location>
</feature>
<name>A0ABD3SCD4_9STRA</name>
<accession>A0ABD3SCD4</accession>
<dbReference type="EMBL" id="JALLPB020000076">
    <property type="protein sequence ID" value="KAL3822055.1"/>
    <property type="molecule type" value="Genomic_DNA"/>
</dbReference>
<dbReference type="AlphaFoldDB" id="A0ABD3SCD4"/>
<reference evidence="3 4" key="1">
    <citation type="submission" date="2024-10" db="EMBL/GenBank/DDBJ databases">
        <title>Updated reference genomes for cyclostephanoid diatoms.</title>
        <authorList>
            <person name="Roberts W.R."/>
            <person name="Alverson A.J."/>
        </authorList>
    </citation>
    <scope>NUCLEOTIDE SEQUENCE [LARGE SCALE GENOMIC DNA]</scope>
    <source>
        <strain evidence="3 4">AJA228-03</strain>
    </source>
</reference>
<feature type="compositionally biased region" description="Low complexity" evidence="1">
    <location>
        <begin position="71"/>
        <end position="86"/>
    </location>
</feature>
<feature type="signal peptide" evidence="2">
    <location>
        <begin position="1"/>
        <end position="17"/>
    </location>
</feature>
<feature type="chain" id="PRO_5044868425" evidence="2">
    <location>
        <begin position="18"/>
        <end position="1209"/>
    </location>
</feature>
<gene>
    <name evidence="3" type="ORF">ACHAXA_007848</name>
</gene>